<comment type="caution">
    <text evidence="1">The sequence shown here is derived from an EMBL/GenBank/DDBJ whole genome shotgun (WGS) entry which is preliminary data.</text>
</comment>
<gene>
    <name evidence="1" type="ORF">R1sor_025333</name>
</gene>
<keyword evidence="2" id="KW-1185">Reference proteome</keyword>
<reference evidence="1 2" key="1">
    <citation type="submission" date="2024-09" db="EMBL/GenBank/DDBJ databases">
        <title>Chromosome-scale assembly of Riccia sorocarpa.</title>
        <authorList>
            <person name="Paukszto L."/>
        </authorList>
    </citation>
    <scope>NUCLEOTIDE SEQUENCE [LARGE SCALE GENOMIC DNA]</scope>
    <source>
        <strain evidence="1">LP-2024</strain>
        <tissue evidence="1">Aerial parts of the thallus</tissue>
    </source>
</reference>
<evidence type="ECO:0000313" key="1">
    <source>
        <dbReference type="EMBL" id="KAL3675385.1"/>
    </source>
</evidence>
<accession>A0ABD3GBK4</accession>
<evidence type="ECO:0000313" key="2">
    <source>
        <dbReference type="Proteomes" id="UP001633002"/>
    </source>
</evidence>
<name>A0ABD3GBK4_9MARC</name>
<proteinExistence type="predicted"/>
<protein>
    <submittedName>
        <fullName evidence="1">Uncharacterized protein</fullName>
    </submittedName>
</protein>
<sequence>MAMVVEKVMAGKSSNETEDMDLENLTSGLPDLQRWLQRNKWFFEGKRTTFLAWRILADVKTCVKSCGRLFKGKMLQEFVEDQENFFKCASEGIVDMNSKDREVTIILQEAREDSNEDPIRRIGDAEVGNWRTVEPLFTLTLQIVTRRQAQAKV</sequence>
<dbReference type="Proteomes" id="UP001633002">
    <property type="component" value="Unassembled WGS sequence"/>
</dbReference>
<dbReference type="AlphaFoldDB" id="A0ABD3GBK4"/>
<dbReference type="EMBL" id="JBJQOH010000008">
    <property type="protein sequence ID" value="KAL3675385.1"/>
    <property type="molecule type" value="Genomic_DNA"/>
</dbReference>
<organism evidence="1 2">
    <name type="scientific">Riccia sorocarpa</name>
    <dbReference type="NCBI Taxonomy" id="122646"/>
    <lineage>
        <taxon>Eukaryota</taxon>
        <taxon>Viridiplantae</taxon>
        <taxon>Streptophyta</taxon>
        <taxon>Embryophyta</taxon>
        <taxon>Marchantiophyta</taxon>
        <taxon>Marchantiopsida</taxon>
        <taxon>Marchantiidae</taxon>
        <taxon>Marchantiales</taxon>
        <taxon>Ricciaceae</taxon>
        <taxon>Riccia</taxon>
    </lineage>
</organism>